<evidence type="ECO:0000313" key="1">
    <source>
        <dbReference type="EMBL" id="ABC20607.1"/>
    </source>
</evidence>
<reference evidence="1" key="1">
    <citation type="submission" date="2005-12" db="EMBL/GenBank/DDBJ databases">
        <title>Complete sequence of Moorella thermoacetica ATCC 39073.</title>
        <authorList>
            <consortium name="US DOE Joint Genome Institute"/>
            <person name="Copeland A."/>
            <person name="Lucas S."/>
            <person name="Lapidus A."/>
            <person name="Barry K."/>
            <person name="Detter J.C."/>
            <person name="Glavina T."/>
            <person name="Hammon N."/>
            <person name="Israni S."/>
            <person name="Pitluck S."/>
            <person name="Chertkov O."/>
            <person name="Saunders E.H."/>
            <person name="Brettin T."/>
            <person name="Bruce D."/>
            <person name="Han C."/>
            <person name="Tapia R."/>
            <person name="Gilna P."/>
            <person name="Schmutz J."/>
            <person name="Larimer F."/>
            <person name="Land M."/>
            <person name="Kyrpides N."/>
            <person name="Anderson I."/>
            <person name="Richardson P."/>
            <person name="Ragsdale S."/>
        </authorList>
    </citation>
    <scope>NUCLEOTIDE SEQUENCE</scope>
    <source>
        <strain evidence="1">ATCC 39073</strain>
    </source>
</reference>
<dbReference type="Pfam" id="PF20126">
    <property type="entry name" value="TumE"/>
    <property type="match status" value="1"/>
</dbReference>
<gene>
    <name evidence="1" type="ordered locus">Moth_2320</name>
</gene>
<sequence>MRMLNVLKAFQSIVKTYTVELFERETNCKRLKATITFIDGSKLFIKDYNFSSERKYSYHWADRYGKLIIRWDNAPHWHQLTTFPHHKHIGSSERVEPSLEIDLNSVLMFIKRQISD</sequence>
<proteinExistence type="predicted"/>
<dbReference type="InterPro" id="IPR045397">
    <property type="entry name" value="TumE-like"/>
</dbReference>
<protein>
    <submittedName>
        <fullName evidence="1">Uncharacterized protein</fullName>
    </submittedName>
</protein>
<organism evidence="1">
    <name type="scientific">Moorella thermoacetica (strain ATCC 39073 / JCM 9320)</name>
    <dbReference type="NCBI Taxonomy" id="264732"/>
    <lineage>
        <taxon>Bacteria</taxon>
        <taxon>Bacillati</taxon>
        <taxon>Bacillota</taxon>
        <taxon>Clostridia</taxon>
        <taxon>Neomoorellales</taxon>
        <taxon>Neomoorellaceae</taxon>
        <taxon>Neomoorella</taxon>
    </lineage>
</organism>
<dbReference type="AlphaFoldDB" id="Q2RG32"/>
<dbReference type="EnsemblBacteria" id="ABC20607">
    <property type="protein sequence ID" value="ABC20607"/>
    <property type="gene ID" value="Moth_2320"/>
</dbReference>
<dbReference type="OrthoDB" id="572460at2"/>
<dbReference type="EMBL" id="CP000232">
    <property type="protein sequence ID" value="ABC20607.1"/>
    <property type="molecule type" value="Genomic_DNA"/>
</dbReference>
<name>Q2RG32_MOOTA</name>
<dbReference type="STRING" id="264732.Moth_2320"/>
<dbReference type="HOGENOM" id="CLU_159819_1_0_9"/>
<dbReference type="KEGG" id="mta:Moth_2320"/>
<dbReference type="eggNOG" id="ENOG503173D">
    <property type="taxonomic scope" value="Bacteria"/>
</dbReference>
<accession>Q2RG32</accession>